<comment type="caution">
    <text evidence="1">The sequence shown here is derived from an EMBL/GenBank/DDBJ whole genome shotgun (WGS) entry which is preliminary data.</text>
</comment>
<organism evidence="1 2">
    <name type="scientific">Algoriphagus confluentis</name>
    <dbReference type="NCBI Taxonomy" id="1697556"/>
    <lineage>
        <taxon>Bacteria</taxon>
        <taxon>Pseudomonadati</taxon>
        <taxon>Bacteroidota</taxon>
        <taxon>Cytophagia</taxon>
        <taxon>Cytophagales</taxon>
        <taxon>Cyclobacteriaceae</taxon>
        <taxon>Algoriphagus</taxon>
    </lineage>
</organism>
<accession>A0ABQ6PNM1</accession>
<dbReference type="EMBL" id="BTPD01000006">
    <property type="protein sequence ID" value="GMQ29555.1"/>
    <property type="molecule type" value="Genomic_DNA"/>
</dbReference>
<reference evidence="1 2" key="1">
    <citation type="submission" date="2023-08" db="EMBL/GenBank/DDBJ databases">
        <title>Draft genome sequence of Algoriphagus confluentis.</title>
        <authorList>
            <person name="Takatani N."/>
            <person name="Hosokawa M."/>
            <person name="Sawabe T."/>
        </authorList>
    </citation>
    <scope>NUCLEOTIDE SEQUENCE [LARGE SCALE GENOMIC DNA]</scope>
    <source>
        <strain evidence="1 2">NBRC 111222</strain>
    </source>
</reference>
<protein>
    <submittedName>
        <fullName evidence="1">Uncharacterized protein</fullName>
    </submittedName>
</protein>
<evidence type="ECO:0000313" key="2">
    <source>
        <dbReference type="Proteomes" id="UP001338309"/>
    </source>
</evidence>
<keyword evidence="2" id="KW-1185">Reference proteome</keyword>
<gene>
    <name evidence="1" type="ORF">Aconfl_21980</name>
</gene>
<evidence type="ECO:0000313" key="1">
    <source>
        <dbReference type="EMBL" id="GMQ29555.1"/>
    </source>
</evidence>
<dbReference type="Proteomes" id="UP001338309">
    <property type="component" value="Unassembled WGS sequence"/>
</dbReference>
<name>A0ABQ6PNM1_9BACT</name>
<proteinExistence type="predicted"/>
<sequence>MKAEMPRIKKEIETYEKALRKGVLKNQPNTSPQFNLG</sequence>